<evidence type="ECO:0000256" key="1">
    <source>
        <dbReference type="SAM" id="SignalP"/>
    </source>
</evidence>
<dbReference type="RefSeq" id="WP_248935707.1">
    <property type="nucleotide sequence ID" value="NZ_JAKILF010000003.1"/>
</dbReference>
<feature type="signal peptide" evidence="1">
    <location>
        <begin position="1"/>
        <end position="23"/>
    </location>
</feature>
<keyword evidence="1" id="KW-0732">Signal</keyword>
<sequence>MFRAIAVILALIFSGSSGSQALASPPSAAEESGNLYIILDTSSSMNSNYDSIAAPFDALLEQFYRSFPADTQRIYPSRSILVPFPSESEQSIVLGTAFSEPASQLPVGGNEEDGLAAISELLDRGVANAHILLITDELRTEQQLLNWRDVAARALQQRVVIHTVVERRDTSISYRNPSQTSTRLAYFVADDMFDKHSVKDAYSPQSLMVLDVSGESESLATTKRNPTKAVAIRSEYSLVALATGGHVWMMEALVEGLTVFVDELNREIKETHQHKVLASISVQGEQVPGGIVTLDAHQLTYFVKGIQVDAWSWDFDLDNTPDDFGPVVNYQQQHARETIHLQLLLDSGERVIQPLVLGASVNIAP</sequence>
<evidence type="ECO:0000313" key="2">
    <source>
        <dbReference type="EMBL" id="MFC3138483.1"/>
    </source>
</evidence>
<dbReference type="SUPFAM" id="SSF53300">
    <property type="entry name" value="vWA-like"/>
    <property type="match status" value="1"/>
</dbReference>
<comment type="caution">
    <text evidence="2">The sequence shown here is derived from an EMBL/GenBank/DDBJ whole genome shotgun (WGS) entry which is preliminary data.</text>
</comment>
<dbReference type="EMBL" id="JBHRTD010000012">
    <property type="protein sequence ID" value="MFC3138483.1"/>
    <property type="molecule type" value="Genomic_DNA"/>
</dbReference>
<accession>A0ABV7GAC2</accession>
<proteinExistence type="predicted"/>
<organism evidence="2 3">
    <name type="scientific">Shewanella submarina</name>
    <dbReference type="NCBI Taxonomy" id="2016376"/>
    <lineage>
        <taxon>Bacteria</taxon>
        <taxon>Pseudomonadati</taxon>
        <taxon>Pseudomonadota</taxon>
        <taxon>Gammaproteobacteria</taxon>
        <taxon>Alteromonadales</taxon>
        <taxon>Shewanellaceae</taxon>
        <taxon>Shewanella</taxon>
    </lineage>
</organism>
<gene>
    <name evidence="2" type="ORF">ACFOE0_09830</name>
</gene>
<keyword evidence="3" id="KW-1185">Reference proteome</keyword>
<name>A0ABV7GAC2_9GAMM</name>
<reference evidence="3" key="1">
    <citation type="journal article" date="2019" name="Int. J. Syst. Evol. Microbiol.">
        <title>The Global Catalogue of Microorganisms (GCM) 10K type strain sequencing project: providing services to taxonomists for standard genome sequencing and annotation.</title>
        <authorList>
            <consortium name="The Broad Institute Genomics Platform"/>
            <consortium name="The Broad Institute Genome Sequencing Center for Infectious Disease"/>
            <person name="Wu L."/>
            <person name="Ma J."/>
        </authorList>
    </citation>
    <scope>NUCLEOTIDE SEQUENCE [LARGE SCALE GENOMIC DNA]</scope>
    <source>
        <strain evidence="3">KCTC 52277</strain>
    </source>
</reference>
<dbReference type="InterPro" id="IPR036465">
    <property type="entry name" value="vWFA_dom_sf"/>
</dbReference>
<protein>
    <recommendedName>
        <fullName evidence="4">VWA domain-containing protein</fullName>
    </recommendedName>
</protein>
<evidence type="ECO:0000313" key="3">
    <source>
        <dbReference type="Proteomes" id="UP001595621"/>
    </source>
</evidence>
<evidence type="ECO:0008006" key="4">
    <source>
        <dbReference type="Google" id="ProtNLM"/>
    </source>
</evidence>
<dbReference type="Proteomes" id="UP001595621">
    <property type="component" value="Unassembled WGS sequence"/>
</dbReference>
<feature type="chain" id="PRO_5046751939" description="VWA domain-containing protein" evidence="1">
    <location>
        <begin position="24"/>
        <end position="365"/>
    </location>
</feature>